<feature type="compositionally biased region" description="Low complexity" evidence="1">
    <location>
        <begin position="95"/>
        <end position="108"/>
    </location>
</feature>
<gene>
    <name evidence="3" type="primary">LOC109125976</name>
</gene>
<keyword evidence="2" id="KW-1185">Reference proteome</keyword>
<proteinExistence type="predicted"/>
<sequence>MGRDVSRDDCIDSLLETLILRDCNSLEERDVCLFLNSLLIGNFRFIRHIDVSNEAGLIYGNKPCSKPVFPLEKLNEERPGITFVAEFRTPPAAGSSSSSSSSSSSICC</sequence>
<evidence type="ECO:0000313" key="3">
    <source>
        <dbReference type="RefSeq" id="XP_019084360.1"/>
    </source>
</evidence>
<name>A0ABM1QC72_CAMSA</name>
<reference evidence="3" key="2">
    <citation type="submission" date="2025-08" db="UniProtKB">
        <authorList>
            <consortium name="RefSeq"/>
        </authorList>
    </citation>
    <scope>IDENTIFICATION</scope>
    <source>
        <tissue evidence="3">Leaf</tissue>
    </source>
</reference>
<dbReference type="GeneID" id="109125976"/>
<protein>
    <submittedName>
        <fullName evidence="3">F-box protein At4g02760-like</fullName>
    </submittedName>
</protein>
<organism evidence="2 3">
    <name type="scientific">Camelina sativa</name>
    <name type="common">False flax</name>
    <name type="synonym">Myagrum sativum</name>
    <dbReference type="NCBI Taxonomy" id="90675"/>
    <lineage>
        <taxon>Eukaryota</taxon>
        <taxon>Viridiplantae</taxon>
        <taxon>Streptophyta</taxon>
        <taxon>Embryophyta</taxon>
        <taxon>Tracheophyta</taxon>
        <taxon>Spermatophyta</taxon>
        <taxon>Magnoliopsida</taxon>
        <taxon>eudicotyledons</taxon>
        <taxon>Gunneridae</taxon>
        <taxon>Pentapetalae</taxon>
        <taxon>rosids</taxon>
        <taxon>malvids</taxon>
        <taxon>Brassicales</taxon>
        <taxon>Brassicaceae</taxon>
        <taxon>Camelineae</taxon>
        <taxon>Camelina</taxon>
    </lineage>
</organism>
<reference evidence="2" key="1">
    <citation type="journal article" date="2014" name="Nat. Commun.">
        <title>The emerging biofuel crop Camelina sativa retains a highly undifferentiated hexaploid genome structure.</title>
        <authorList>
            <person name="Kagale S."/>
            <person name="Koh C."/>
            <person name="Nixon J."/>
            <person name="Bollina V."/>
            <person name="Clarke W.E."/>
            <person name="Tuteja R."/>
            <person name="Spillane C."/>
            <person name="Robinson S.J."/>
            <person name="Links M.G."/>
            <person name="Clarke C."/>
            <person name="Higgins E.E."/>
            <person name="Huebert T."/>
            <person name="Sharpe A.G."/>
            <person name="Parkin I.A."/>
        </authorList>
    </citation>
    <scope>NUCLEOTIDE SEQUENCE [LARGE SCALE GENOMIC DNA]</scope>
    <source>
        <strain evidence="2">cv. DH55</strain>
    </source>
</reference>
<dbReference type="Proteomes" id="UP000694864">
    <property type="component" value="Chromosome 8"/>
</dbReference>
<dbReference type="RefSeq" id="XP_019084360.1">
    <property type="nucleotide sequence ID" value="XM_019228815.1"/>
</dbReference>
<feature type="region of interest" description="Disordered" evidence="1">
    <location>
        <begin position="89"/>
        <end position="108"/>
    </location>
</feature>
<evidence type="ECO:0000313" key="2">
    <source>
        <dbReference type="Proteomes" id="UP000694864"/>
    </source>
</evidence>
<evidence type="ECO:0000256" key="1">
    <source>
        <dbReference type="SAM" id="MobiDB-lite"/>
    </source>
</evidence>
<accession>A0ABM1QC72</accession>